<dbReference type="RefSeq" id="WP_381439088.1">
    <property type="nucleotide sequence ID" value="NZ_JBHSNO010000016.1"/>
</dbReference>
<dbReference type="Pfam" id="PF01266">
    <property type="entry name" value="DAO"/>
    <property type="match status" value="1"/>
</dbReference>
<name>A0ABW0TSM5_9BACL</name>
<dbReference type="Gene3D" id="3.30.9.10">
    <property type="entry name" value="D-Amino Acid Oxidase, subunit A, domain 2"/>
    <property type="match status" value="1"/>
</dbReference>
<dbReference type="InterPro" id="IPR036188">
    <property type="entry name" value="FAD/NAD-bd_sf"/>
</dbReference>
<dbReference type="GO" id="GO:0016491">
    <property type="term" value="F:oxidoreductase activity"/>
    <property type="evidence" value="ECO:0007669"/>
    <property type="project" value="UniProtKB-KW"/>
</dbReference>
<sequence length="412" mass="46188">MHIHGGSLYWPTTMPIVPKRKQPQKAEHYDAIIVGGGMSGALSALALADKGMSIAILDKRQMATGSTMANTGLLQYSNDIMLYELIEQIGEKDAVKFYQLCLEALKDLNETANRLPINPDFIYRSSIYYASDEQDAERILKEYKTLRKYGFPCDYWNREKMSKQLPFSKPGAILTYGDAEVNPYKFVNGLISLLGSKGVHLFEFTEVSDVIDANETLRINTSAGEFYSDKVLFTTGYETLPIGKRIGADINRSYVMVTEPMDHSAIWHENALIWESKRPYLYMRKTVDNRIIIGGLDEEKPEVPISDELIMKRGEQLKAQLLALFPDLSVDIDFAYCATFGESIDNLPFIGEHPTKKNHYYLLGYGGNGTVYSMLGSKIIAALMTGRHHPDAHIVRLGRSQCPGVEGKTVIA</sequence>
<accession>A0ABW0TSM5</accession>
<reference evidence="3" key="1">
    <citation type="journal article" date="2019" name="Int. J. Syst. Evol. Microbiol.">
        <title>The Global Catalogue of Microorganisms (GCM) 10K type strain sequencing project: providing services to taxonomists for standard genome sequencing and annotation.</title>
        <authorList>
            <consortium name="The Broad Institute Genomics Platform"/>
            <consortium name="The Broad Institute Genome Sequencing Center for Infectious Disease"/>
            <person name="Wu L."/>
            <person name="Ma J."/>
        </authorList>
    </citation>
    <scope>NUCLEOTIDE SEQUENCE [LARGE SCALE GENOMIC DNA]</scope>
    <source>
        <strain evidence="3">CGMCC 4.1434</strain>
    </source>
</reference>
<evidence type="ECO:0000313" key="2">
    <source>
        <dbReference type="EMBL" id="MFC5591373.1"/>
    </source>
</evidence>
<protein>
    <submittedName>
        <fullName evidence="2">NAD(P)/FAD-dependent oxidoreductase</fullName>
        <ecNumber evidence="2">1.-.-.-</ecNumber>
    </submittedName>
</protein>
<proteinExistence type="predicted"/>
<dbReference type="InterPro" id="IPR006076">
    <property type="entry name" value="FAD-dep_OxRdtase"/>
</dbReference>
<feature type="domain" description="FAD dependent oxidoreductase" evidence="1">
    <location>
        <begin position="30"/>
        <end position="383"/>
    </location>
</feature>
<comment type="caution">
    <text evidence="2">The sequence shown here is derived from an EMBL/GenBank/DDBJ whole genome shotgun (WGS) entry which is preliminary data.</text>
</comment>
<keyword evidence="2" id="KW-0560">Oxidoreductase</keyword>
<keyword evidence="3" id="KW-1185">Reference proteome</keyword>
<dbReference type="EMBL" id="JBHSNO010000016">
    <property type="protein sequence ID" value="MFC5591373.1"/>
    <property type="molecule type" value="Genomic_DNA"/>
</dbReference>
<dbReference type="PANTHER" id="PTHR13847:SF201">
    <property type="entry name" value="PUTATIBE OXIDOREDUCTASE"/>
    <property type="match status" value="1"/>
</dbReference>
<evidence type="ECO:0000313" key="3">
    <source>
        <dbReference type="Proteomes" id="UP001596109"/>
    </source>
</evidence>
<organism evidence="2 3">
    <name type="scientific">Sporosarcina soli</name>
    <dbReference type="NCBI Taxonomy" id="334736"/>
    <lineage>
        <taxon>Bacteria</taxon>
        <taxon>Bacillati</taxon>
        <taxon>Bacillota</taxon>
        <taxon>Bacilli</taxon>
        <taxon>Bacillales</taxon>
        <taxon>Caryophanaceae</taxon>
        <taxon>Sporosarcina</taxon>
    </lineage>
</organism>
<dbReference type="Proteomes" id="UP001596109">
    <property type="component" value="Unassembled WGS sequence"/>
</dbReference>
<gene>
    <name evidence="2" type="ORF">ACFPRA_21030</name>
</gene>
<dbReference type="PANTHER" id="PTHR13847">
    <property type="entry name" value="SARCOSINE DEHYDROGENASE-RELATED"/>
    <property type="match status" value="1"/>
</dbReference>
<dbReference type="Gene3D" id="3.50.50.60">
    <property type="entry name" value="FAD/NAD(P)-binding domain"/>
    <property type="match status" value="1"/>
</dbReference>
<evidence type="ECO:0000259" key="1">
    <source>
        <dbReference type="Pfam" id="PF01266"/>
    </source>
</evidence>
<dbReference type="EC" id="1.-.-.-" evidence="2"/>
<dbReference type="SUPFAM" id="SSF51905">
    <property type="entry name" value="FAD/NAD(P)-binding domain"/>
    <property type="match status" value="1"/>
</dbReference>